<evidence type="ECO:0000256" key="5">
    <source>
        <dbReference type="ARBA" id="ARBA00022842"/>
    </source>
</evidence>
<dbReference type="RefSeq" id="WP_258384928.1">
    <property type="nucleotide sequence ID" value="NZ_CP091430.1"/>
</dbReference>
<feature type="binding site" evidence="8">
    <location>
        <position position="60"/>
    </location>
    <ligand>
        <name>Mg(2+)</name>
        <dbReference type="ChEBI" id="CHEBI:18420"/>
    </ligand>
</feature>
<protein>
    <recommendedName>
        <fullName evidence="8">Holo-[acyl-carrier-protein] synthase</fullName>
        <shortName evidence="8">Holo-ACP synthase</shortName>
        <ecNumber evidence="8">2.7.8.7</ecNumber>
    </recommendedName>
    <alternativeName>
        <fullName evidence="8">4'-phosphopantetheinyl transferase AcpS</fullName>
    </alternativeName>
</protein>
<evidence type="ECO:0000313" key="11">
    <source>
        <dbReference type="Proteomes" id="UP001057877"/>
    </source>
</evidence>
<keyword evidence="3 8" id="KW-0479">Metal-binding</keyword>
<dbReference type="Proteomes" id="UP001057877">
    <property type="component" value="Chromosome"/>
</dbReference>
<dbReference type="Gene3D" id="3.90.470.20">
    <property type="entry name" value="4'-phosphopantetheinyl transferase domain"/>
    <property type="match status" value="1"/>
</dbReference>
<evidence type="ECO:0000313" key="10">
    <source>
        <dbReference type="EMBL" id="UVI28840.1"/>
    </source>
</evidence>
<name>A0ABY5S7R4_9BACL</name>
<dbReference type="SUPFAM" id="SSF56214">
    <property type="entry name" value="4'-phosphopantetheinyl transferase"/>
    <property type="match status" value="1"/>
</dbReference>
<organism evidence="10 11">
    <name type="scientific">Paenibacillus spongiae</name>
    <dbReference type="NCBI Taxonomy" id="2909671"/>
    <lineage>
        <taxon>Bacteria</taxon>
        <taxon>Bacillati</taxon>
        <taxon>Bacillota</taxon>
        <taxon>Bacilli</taxon>
        <taxon>Bacillales</taxon>
        <taxon>Paenibacillaceae</taxon>
        <taxon>Paenibacillus</taxon>
    </lineage>
</organism>
<evidence type="ECO:0000259" key="9">
    <source>
        <dbReference type="Pfam" id="PF01648"/>
    </source>
</evidence>
<dbReference type="NCBIfam" id="TIGR00556">
    <property type="entry name" value="pantethn_trn"/>
    <property type="match status" value="1"/>
</dbReference>
<dbReference type="EMBL" id="CP091430">
    <property type="protein sequence ID" value="UVI28840.1"/>
    <property type="molecule type" value="Genomic_DNA"/>
</dbReference>
<evidence type="ECO:0000256" key="1">
    <source>
        <dbReference type="ARBA" id="ARBA00022516"/>
    </source>
</evidence>
<evidence type="ECO:0000256" key="6">
    <source>
        <dbReference type="ARBA" id="ARBA00023098"/>
    </source>
</evidence>
<accession>A0ABY5S7R4</accession>
<keyword evidence="6 8" id="KW-0443">Lipid metabolism</keyword>
<dbReference type="InterPro" id="IPR037143">
    <property type="entry name" value="4-PPantetheinyl_Trfase_dom_sf"/>
</dbReference>
<evidence type="ECO:0000256" key="7">
    <source>
        <dbReference type="ARBA" id="ARBA00023160"/>
    </source>
</evidence>
<keyword evidence="1 8" id="KW-0444">Lipid biosynthesis</keyword>
<comment type="subcellular location">
    <subcellularLocation>
        <location evidence="8">Cytoplasm</location>
    </subcellularLocation>
</comment>
<gene>
    <name evidence="8 10" type="primary">acpS</name>
    <name evidence="10" type="ORF">L1F29_25870</name>
</gene>
<dbReference type="GO" id="GO:0008897">
    <property type="term" value="F:holo-[acyl-carrier-protein] synthase activity"/>
    <property type="evidence" value="ECO:0007669"/>
    <property type="project" value="UniProtKB-EC"/>
</dbReference>
<dbReference type="EC" id="2.7.8.7" evidence="8"/>
<proteinExistence type="inferred from homology"/>
<evidence type="ECO:0000256" key="3">
    <source>
        <dbReference type="ARBA" id="ARBA00022723"/>
    </source>
</evidence>
<dbReference type="InterPro" id="IPR004568">
    <property type="entry name" value="Ppantetheine-prot_Trfase_dom"/>
</dbReference>
<comment type="similarity">
    <text evidence="8">Belongs to the P-Pant transferase superfamily. AcpS family.</text>
</comment>
<keyword evidence="8" id="KW-0963">Cytoplasm</keyword>
<dbReference type="InterPro" id="IPR008278">
    <property type="entry name" value="4-PPantetheinyl_Trfase_dom"/>
</dbReference>
<evidence type="ECO:0000256" key="2">
    <source>
        <dbReference type="ARBA" id="ARBA00022679"/>
    </source>
</evidence>
<dbReference type="InterPro" id="IPR002582">
    <property type="entry name" value="ACPS"/>
</dbReference>
<feature type="binding site" evidence="8">
    <location>
        <position position="8"/>
    </location>
    <ligand>
        <name>Mg(2+)</name>
        <dbReference type="ChEBI" id="CHEBI:18420"/>
    </ligand>
</feature>
<reference evidence="10" key="1">
    <citation type="submission" date="2022-01" db="EMBL/GenBank/DDBJ databases">
        <title>Paenibacillus spongiae sp. nov., isolated from marine sponge.</title>
        <authorList>
            <person name="Li Z."/>
            <person name="Zhang M."/>
        </authorList>
    </citation>
    <scope>NUCLEOTIDE SEQUENCE</scope>
    <source>
        <strain evidence="10">PHS-Z3</strain>
    </source>
</reference>
<sequence length="132" mass="13949">MILGIGHDITSIERIDSLLQGKAGERFKARILTDTERAAASELSGGRLAEYVAGRFASKEAVSKAFGCGIGGTLSFHDLAIVRSSLGKPECQLSAAAWEKLGLAEEQTAVHVTITHDGPLASAFVVVERLRA</sequence>
<comment type="function">
    <text evidence="8">Transfers the 4'-phosphopantetheine moiety from coenzyme A to a Ser of acyl-carrier-protein.</text>
</comment>
<keyword evidence="2 8" id="KW-0808">Transferase</keyword>
<evidence type="ECO:0000256" key="8">
    <source>
        <dbReference type="HAMAP-Rule" id="MF_00101"/>
    </source>
</evidence>
<dbReference type="NCBIfam" id="TIGR00516">
    <property type="entry name" value="acpS"/>
    <property type="match status" value="1"/>
</dbReference>
<comment type="catalytic activity">
    <reaction evidence="8">
        <text>apo-[ACP] + CoA = holo-[ACP] + adenosine 3',5'-bisphosphate + H(+)</text>
        <dbReference type="Rhea" id="RHEA:12068"/>
        <dbReference type="Rhea" id="RHEA-COMP:9685"/>
        <dbReference type="Rhea" id="RHEA-COMP:9690"/>
        <dbReference type="ChEBI" id="CHEBI:15378"/>
        <dbReference type="ChEBI" id="CHEBI:29999"/>
        <dbReference type="ChEBI" id="CHEBI:57287"/>
        <dbReference type="ChEBI" id="CHEBI:58343"/>
        <dbReference type="ChEBI" id="CHEBI:64479"/>
        <dbReference type="EC" id="2.7.8.7"/>
    </reaction>
</comment>
<evidence type="ECO:0000256" key="4">
    <source>
        <dbReference type="ARBA" id="ARBA00022832"/>
    </source>
</evidence>
<feature type="domain" description="4'-phosphopantetheinyl transferase" evidence="9">
    <location>
        <begin position="4"/>
        <end position="94"/>
    </location>
</feature>
<dbReference type="Pfam" id="PF01648">
    <property type="entry name" value="ACPS"/>
    <property type="match status" value="1"/>
</dbReference>
<keyword evidence="7 8" id="KW-0275">Fatty acid biosynthesis</keyword>
<dbReference type="HAMAP" id="MF_00101">
    <property type="entry name" value="AcpS"/>
    <property type="match status" value="1"/>
</dbReference>
<comment type="cofactor">
    <cofactor evidence="8">
        <name>Mg(2+)</name>
        <dbReference type="ChEBI" id="CHEBI:18420"/>
    </cofactor>
</comment>
<keyword evidence="4 8" id="KW-0276">Fatty acid metabolism</keyword>
<keyword evidence="5 8" id="KW-0460">Magnesium</keyword>
<keyword evidence="11" id="KW-1185">Reference proteome</keyword>